<gene>
    <name evidence="1" type="ORF">PUN28_018771</name>
</gene>
<organism evidence="1 2">
    <name type="scientific">Cardiocondyla obscurior</name>
    <dbReference type="NCBI Taxonomy" id="286306"/>
    <lineage>
        <taxon>Eukaryota</taxon>
        <taxon>Metazoa</taxon>
        <taxon>Ecdysozoa</taxon>
        <taxon>Arthropoda</taxon>
        <taxon>Hexapoda</taxon>
        <taxon>Insecta</taxon>
        <taxon>Pterygota</taxon>
        <taxon>Neoptera</taxon>
        <taxon>Endopterygota</taxon>
        <taxon>Hymenoptera</taxon>
        <taxon>Apocrita</taxon>
        <taxon>Aculeata</taxon>
        <taxon>Formicoidea</taxon>
        <taxon>Formicidae</taxon>
        <taxon>Myrmicinae</taxon>
        <taxon>Cardiocondyla</taxon>
    </lineage>
</organism>
<comment type="caution">
    <text evidence="1">The sequence shown here is derived from an EMBL/GenBank/DDBJ whole genome shotgun (WGS) entry which is preliminary data.</text>
</comment>
<dbReference type="EMBL" id="JADYXP020000024">
    <property type="protein sequence ID" value="KAL0101140.1"/>
    <property type="molecule type" value="Genomic_DNA"/>
</dbReference>
<protein>
    <recommendedName>
        <fullName evidence="3">Radical SAM protein</fullName>
    </recommendedName>
</protein>
<reference evidence="1 2" key="1">
    <citation type="submission" date="2023-03" db="EMBL/GenBank/DDBJ databases">
        <title>High recombination rates correlate with genetic variation in Cardiocondyla obscurior ants.</title>
        <authorList>
            <person name="Errbii M."/>
        </authorList>
    </citation>
    <scope>NUCLEOTIDE SEQUENCE [LARGE SCALE GENOMIC DNA]</scope>
    <source>
        <strain evidence="1">Alpha-2009</strain>
        <tissue evidence="1">Whole body</tissue>
    </source>
</reference>
<sequence>MNIFARNTCNSKCTGCLTYDFAPENSGYAMGKQDEKLRNILRNS</sequence>
<dbReference type="AlphaFoldDB" id="A0AAW2EDT4"/>
<keyword evidence="2" id="KW-1185">Reference proteome</keyword>
<name>A0AAW2EDT4_9HYME</name>
<dbReference type="Proteomes" id="UP001430953">
    <property type="component" value="Unassembled WGS sequence"/>
</dbReference>
<evidence type="ECO:0000313" key="2">
    <source>
        <dbReference type="Proteomes" id="UP001430953"/>
    </source>
</evidence>
<proteinExistence type="predicted"/>
<evidence type="ECO:0000313" key="1">
    <source>
        <dbReference type="EMBL" id="KAL0101140.1"/>
    </source>
</evidence>
<accession>A0AAW2EDT4</accession>
<evidence type="ECO:0008006" key="3">
    <source>
        <dbReference type="Google" id="ProtNLM"/>
    </source>
</evidence>